<dbReference type="InterPro" id="IPR037217">
    <property type="entry name" value="Trp/Indoleamine_2_3_dOase-like"/>
</dbReference>
<reference evidence="2" key="1">
    <citation type="journal article" date="2019" name="Int. J. Syst. Evol. Microbiol.">
        <title>The Global Catalogue of Microorganisms (GCM) 10K type strain sequencing project: providing services to taxonomists for standard genome sequencing and annotation.</title>
        <authorList>
            <consortium name="The Broad Institute Genomics Platform"/>
            <consortium name="The Broad Institute Genome Sequencing Center for Infectious Disease"/>
            <person name="Wu L."/>
            <person name="Ma J."/>
        </authorList>
    </citation>
    <scope>NUCLEOTIDE SEQUENCE [LARGE SCALE GENOMIC DNA]</scope>
    <source>
        <strain evidence="2">CGMCC 4.7349</strain>
    </source>
</reference>
<dbReference type="Pfam" id="PF08933">
    <property type="entry name" value="PrnB"/>
    <property type="match status" value="1"/>
</dbReference>
<accession>A0ABQ2LKZ7</accession>
<name>A0ABQ2LKZ7_9ACTN</name>
<dbReference type="InterPro" id="IPR015029">
    <property type="entry name" value="PrnB"/>
</dbReference>
<dbReference type="EMBL" id="BMNG01000003">
    <property type="protein sequence ID" value="GGO39046.1"/>
    <property type="molecule type" value="Genomic_DNA"/>
</dbReference>
<dbReference type="Proteomes" id="UP000656881">
    <property type="component" value="Unassembled WGS sequence"/>
</dbReference>
<comment type="caution">
    <text evidence="1">The sequence shown here is derived from an EMBL/GenBank/DDBJ whole genome shotgun (WGS) entry which is preliminary data.</text>
</comment>
<dbReference type="Gene3D" id="1.20.58.480">
    <property type="match status" value="1"/>
</dbReference>
<gene>
    <name evidence="1" type="ORF">GCM10012286_14920</name>
</gene>
<proteinExistence type="predicted"/>
<sequence>MNLATDMRSLDQRVSELDPLRFSEHIDEVPGLNEDADMGGLERLARALLDRVPEAVTDEETASAALRDLGFVLASIERHGMDHRSLPGAEETLLKLGGLVDEVPRDSVYTYALRNPGNALRTFTGIPQEVLFIEEVRRAGIALRPAVDHLMAALPLPARDPLLVEHLAAATEAFKVFADALLTVKRNITPEVFSTRMRPYFPPMTVGGTVLYAPGGAQMTPLLVDMAVLRPEPGDPRQKWYEQYLDENLLYLPAAYRAAGDTILTYRPLLPRLLDEATGDATAPVLAQLRLLMREILHFRLPHLQLARANMRIRPDGSLGSGGYTTDSLDHLVELTTERHQRLSDAFAAAPPLDHATA</sequence>
<evidence type="ECO:0008006" key="3">
    <source>
        <dbReference type="Google" id="ProtNLM"/>
    </source>
</evidence>
<evidence type="ECO:0000313" key="2">
    <source>
        <dbReference type="Proteomes" id="UP000656881"/>
    </source>
</evidence>
<keyword evidence="2" id="KW-1185">Reference proteome</keyword>
<organism evidence="1 2">
    <name type="scientific">Streptomyces lasiicapitis</name>
    <dbReference type="NCBI Taxonomy" id="1923961"/>
    <lineage>
        <taxon>Bacteria</taxon>
        <taxon>Bacillati</taxon>
        <taxon>Actinomycetota</taxon>
        <taxon>Actinomycetes</taxon>
        <taxon>Kitasatosporales</taxon>
        <taxon>Streptomycetaceae</taxon>
        <taxon>Streptomyces</taxon>
    </lineage>
</organism>
<protein>
    <recommendedName>
        <fullName evidence="3">DUF1864 family protein</fullName>
    </recommendedName>
</protein>
<dbReference type="Gene3D" id="1.20.58.1320">
    <property type="match status" value="1"/>
</dbReference>
<evidence type="ECO:0000313" key="1">
    <source>
        <dbReference type="EMBL" id="GGO39046.1"/>
    </source>
</evidence>
<dbReference type="SUPFAM" id="SSF140959">
    <property type="entry name" value="Indolic compounds 2,3-dioxygenase-like"/>
    <property type="match status" value="1"/>
</dbReference>